<dbReference type="AlphaFoldDB" id="A0A561BN57"/>
<reference evidence="4 5" key="1">
    <citation type="submission" date="2019-06" db="EMBL/GenBank/DDBJ databases">
        <title>Sequencing the genomes of 1000 actinobacteria strains.</title>
        <authorList>
            <person name="Klenk H.-P."/>
        </authorList>
    </citation>
    <scope>NUCLEOTIDE SEQUENCE [LARGE SCALE GENOMIC DNA]</scope>
    <source>
        <strain evidence="4 5">DSM 24683</strain>
    </source>
</reference>
<evidence type="ECO:0000313" key="4">
    <source>
        <dbReference type="EMBL" id="TWD80326.1"/>
    </source>
</evidence>
<organism evidence="4 5">
    <name type="scientific">Kribbella amoyensis</name>
    <dbReference type="NCBI Taxonomy" id="996641"/>
    <lineage>
        <taxon>Bacteria</taxon>
        <taxon>Bacillati</taxon>
        <taxon>Actinomycetota</taxon>
        <taxon>Actinomycetes</taxon>
        <taxon>Propionibacteriales</taxon>
        <taxon>Kribbellaceae</taxon>
        <taxon>Kribbella</taxon>
    </lineage>
</organism>
<feature type="transmembrane region" description="Helical" evidence="2">
    <location>
        <begin position="196"/>
        <end position="218"/>
    </location>
</feature>
<protein>
    <submittedName>
        <fullName evidence="4">Uncharacterized protein</fullName>
    </submittedName>
</protein>
<feature type="signal peptide" evidence="3">
    <location>
        <begin position="1"/>
        <end position="25"/>
    </location>
</feature>
<evidence type="ECO:0000256" key="2">
    <source>
        <dbReference type="SAM" id="Phobius"/>
    </source>
</evidence>
<feature type="region of interest" description="Disordered" evidence="1">
    <location>
        <begin position="164"/>
        <end position="193"/>
    </location>
</feature>
<evidence type="ECO:0000256" key="1">
    <source>
        <dbReference type="SAM" id="MobiDB-lite"/>
    </source>
</evidence>
<evidence type="ECO:0000256" key="3">
    <source>
        <dbReference type="SAM" id="SignalP"/>
    </source>
</evidence>
<name>A0A561BN57_9ACTN</name>
<keyword evidence="2" id="KW-0812">Transmembrane</keyword>
<keyword evidence="3" id="KW-0732">Signal</keyword>
<dbReference type="EMBL" id="VIVK01000001">
    <property type="protein sequence ID" value="TWD80326.1"/>
    <property type="molecule type" value="Genomic_DNA"/>
</dbReference>
<dbReference type="Proteomes" id="UP000318380">
    <property type="component" value="Unassembled WGS sequence"/>
</dbReference>
<comment type="caution">
    <text evidence="4">The sequence shown here is derived from an EMBL/GenBank/DDBJ whole genome shotgun (WGS) entry which is preliminary data.</text>
</comment>
<keyword evidence="5" id="KW-1185">Reference proteome</keyword>
<keyword evidence="2" id="KW-0472">Membrane</keyword>
<evidence type="ECO:0000313" key="5">
    <source>
        <dbReference type="Proteomes" id="UP000318380"/>
    </source>
</evidence>
<dbReference type="OrthoDB" id="3867729at2"/>
<dbReference type="RefSeq" id="WP_145804226.1">
    <property type="nucleotide sequence ID" value="NZ_VIVK01000001.1"/>
</dbReference>
<proteinExistence type="predicted"/>
<accession>A0A561BN57</accession>
<gene>
    <name evidence="4" type="ORF">FB561_1400</name>
</gene>
<keyword evidence="2" id="KW-1133">Transmembrane helix</keyword>
<feature type="chain" id="PRO_5021862397" evidence="3">
    <location>
        <begin position="26"/>
        <end position="435"/>
    </location>
</feature>
<sequence length="435" mass="47210">MFAHLRRLAVLLAVLAFLPTSPAHAAPPELPDRIAAAWKKDPLYIDEGLRVAFPKAELDRIRAAAKTVDFPVYIALVPRTPEFREDQVDLVTLLYARIGKPALYTVWSVSDDYWAGSSKLTRPAGLKGRELVGVQLDDKQDNDLVKDRPAPGIARTVQQAATAYDGRPLPQIPASDLQPPRKRREGPSVTDQEDKAAFTGMGIGGGIGFLLTLILTLLHRRSTARRRDGIRPRSATAKATAKARAKAAAAAKARGEAPSTVSAVQDQADRWLTKAGRSVKSLEARKNKSSEQLDRRDDAVRRLDAARTLREAKADDLLTTAGALVLARQAHQAATATKVQPPCFFDPTHPSGTHQATWSDDTDVPACRNCARTVERGGTPRGLRVPGRSGLLGLDRSEVPYWTLDPEDSPLVASGFGALTDDLPERVERAFGGVR</sequence>